<accession>A0A067MRF9</accession>
<dbReference type="PANTHER" id="PTHR28538:SF1">
    <property type="entry name" value="INTEGRAL INNER NUCLEAR MEMBRANE PROTEIN IMA1"/>
    <property type="match status" value="1"/>
</dbReference>
<dbReference type="GO" id="GO:0034992">
    <property type="term" value="C:microtubule organizing center attachment site"/>
    <property type="evidence" value="ECO:0007669"/>
    <property type="project" value="TreeGrafter"/>
</dbReference>
<keyword evidence="5" id="KW-0539">Nucleus</keyword>
<dbReference type="STRING" id="930990.A0A067MRF9"/>
<keyword evidence="4 6" id="KW-0472">Membrane</keyword>
<evidence type="ECO:0000256" key="6">
    <source>
        <dbReference type="SAM" id="Phobius"/>
    </source>
</evidence>
<evidence type="ECO:0000313" key="9">
    <source>
        <dbReference type="Proteomes" id="UP000027195"/>
    </source>
</evidence>
<feature type="transmembrane region" description="Helical" evidence="6">
    <location>
        <begin position="265"/>
        <end position="285"/>
    </location>
</feature>
<evidence type="ECO:0000256" key="4">
    <source>
        <dbReference type="ARBA" id="ARBA00023136"/>
    </source>
</evidence>
<evidence type="ECO:0000256" key="5">
    <source>
        <dbReference type="ARBA" id="ARBA00023242"/>
    </source>
</evidence>
<evidence type="ECO:0000313" key="8">
    <source>
        <dbReference type="EMBL" id="KDQ14437.1"/>
    </source>
</evidence>
<dbReference type="Pfam" id="PF09779">
    <property type="entry name" value="Ima1_N"/>
    <property type="match status" value="1"/>
</dbReference>
<proteinExistence type="predicted"/>
<dbReference type="GO" id="GO:0005637">
    <property type="term" value="C:nuclear inner membrane"/>
    <property type="evidence" value="ECO:0007669"/>
    <property type="project" value="UniProtKB-SubCell"/>
</dbReference>
<name>A0A067MRF9_BOTB1</name>
<dbReference type="HOGENOM" id="CLU_036826_0_0_1"/>
<dbReference type="InterPro" id="IPR042321">
    <property type="entry name" value="Ima1"/>
</dbReference>
<dbReference type="OrthoDB" id="5966927at2759"/>
<keyword evidence="2 6" id="KW-0812">Transmembrane</keyword>
<comment type="subcellular location">
    <subcellularLocation>
        <location evidence="1">Nucleus inner membrane</location>
        <topology evidence="1">Multi-pass membrane protein</topology>
    </subcellularLocation>
</comment>
<dbReference type="GO" id="GO:0034506">
    <property type="term" value="C:chromosome, centromeric core domain"/>
    <property type="evidence" value="ECO:0007669"/>
    <property type="project" value="TreeGrafter"/>
</dbReference>
<feature type="domain" description="Ima1 N-terminal" evidence="7">
    <location>
        <begin position="12"/>
        <end position="137"/>
    </location>
</feature>
<evidence type="ECO:0000256" key="3">
    <source>
        <dbReference type="ARBA" id="ARBA00022989"/>
    </source>
</evidence>
<evidence type="ECO:0000259" key="7">
    <source>
        <dbReference type="Pfam" id="PF09779"/>
    </source>
</evidence>
<reference evidence="9" key="1">
    <citation type="journal article" date="2014" name="Proc. Natl. Acad. Sci. U.S.A.">
        <title>Extensive sampling of basidiomycete genomes demonstrates inadequacy of the white-rot/brown-rot paradigm for wood decay fungi.</title>
        <authorList>
            <person name="Riley R."/>
            <person name="Salamov A.A."/>
            <person name="Brown D.W."/>
            <person name="Nagy L.G."/>
            <person name="Floudas D."/>
            <person name="Held B.W."/>
            <person name="Levasseur A."/>
            <person name="Lombard V."/>
            <person name="Morin E."/>
            <person name="Otillar R."/>
            <person name="Lindquist E.A."/>
            <person name="Sun H."/>
            <person name="LaButti K.M."/>
            <person name="Schmutz J."/>
            <person name="Jabbour D."/>
            <person name="Luo H."/>
            <person name="Baker S.E."/>
            <person name="Pisabarro A.G."/>
            <person name="Walton J.D."/>
            <person name="Blanchette R.A."/>
            <person name="Henrissat B."/>
            <person name="Martin F."/>
            <person name="Cullen D."/>
            <person name="Hibbett D.S."/>
            <person name="Grigoriev I.V."/>
        </authorList>
    </citation>
    <scope>NUCLEOTIDE SEQUENCE [LARGE SCALE GENOMIC DNA]</scope>
    <source>
        <strain evidence="9">FD-172 SS1</strain>
    </source>
</reference>
<dbReference type="EMBL" id="KL198037">
    <property type="protein sequence ID" value="KDQ14437.1"/>
    <property type="molecule type" value="Genomic_DNA"/>
</dbReference>
<feature type="transmembrane region" description="Helical" evidence="6">
    <location>
        <begin position="214"/>
        <end position="233"/>
    </location>
</feature>
<evidence type="ECO:0000256" key="2">
    <source>
        <dbReference type="ARBA" id="ARBA00022692"/>
    </source>
</evidence>
<dbReference type="AlphaFoldDB" id="A0A067MRF9"/>
<dbReference type="GO" id="GO:0044732">
    <property type="term" value="C:mitotic spindle pole body"/>
    <property type="evidence" value="ECO:0007669"/>
    <property type="project" value="TreeGrafter"/>
</dbReference>
<dbReference type="InterPro" id="IPR018617">
    <property type="entry name" value="Ima1_N"/>
</dbReference>
<organism evidence="8 9">
    <name type="scientific">Botryobasidium botryosum (strain FD-172 SS1)</name>
    <dbReference type="NCBI Taxonomy" id="930990"/>
    <lineage>
        <taxon>Eukaryota</taxon>
        <taxon>Fungi</taxon>
        <taxon>Dikarya</taxon>
        <taxon>Basidiomycota</taxon>
        <taxon>Agaricomycotina</taxon>
        <taxon>Agaricomycetes</taxon>
        <taxon>Cantharellales</taxon>
        <taxon>Botryobasidiaceae</taxon>
        <taxon>Botryobasidium</taxon>
    </lineage>
</organism>
<sequence length="459" mass="51849">MFLRRKTSAAVCFYCQSESTPVDPRSFKCLQCDCWNRYDSFGQIISDEAAMHDELLNAESFAKRASPSKHRLPDTFRSAIFCHTCQTNQTLLIHLLSSYLPAPEAPNYATAVEQYPAYKLSIEERYPPVCSTCQPTVDEEIRQSEYQARANVLGGWLKQTRATKSPKVSTSAERLGAWAKGELWLWRLRGLLWFTSFIGWWILYCRDIQTPFPFPYKLGLLATTILSLLWVCWDPTWSRLRLARTLGRDLRVVGRDKWISYQMKVWILRLFVAFFYVCVDFEAILPATVGYKPLLALEALSLALSIRALKVIEPPSVRLVTQNNAGPFPSSHAPSTTSPTAPAPLFSTLSLSSDPVHPQAPVFGHTSALTSSLFDSVNHAVSGVASSSEEMDWDPIVPSGMKMDSNVQLRPQRFFPPEKPTGLESLLERTKLEDEHVTTEGQGGVSEAGWSRWMKRWVR</sequence>
<dbReference type="Proteomes" id="UP000027195">
    <property type="component" value="Unassembled WGS sequence"/>
</dbReference>
<keyword evidence="9" id="KW-1185">Reference proteome</keyword>
<dbReference type="GO" id="GO:0071765">
    <property type="term" value="P:nuclear inner membrane organization"/>
    <property type="evidence" value="ECO:0007669"/>
    <property type="project" value="InterPro"/>
</dbReference>
<keyword evidence="3 6" id="KW-1133">Transmembrane helix</keyword>
<evidence type="ECO:0000256" key="1">
    <source>
        <dbReference type="ARBA" id="ARBA00004473"/>
    </source>
</evidence>
<dbReference type="InParanoid" id="A0A067MRF9"/>
<gene>
    <name evidence="8" type="ORF">BOTBODRAFT_32568</name>
</gene>
<feature type="transmembrane region" description="Helical" evidence="6">
    <location>
        <begin position="184"/>
        <end position="202"/>
    </location>
</feature>
<protein>
    <recommendedName>
        <fullName evidence="7">Ima1 N-terminal domain-containing protein</fullName>
    </recommendedName>
</protein>
<dbReference type="PANTHER" id="PTHR28538">
    <property type="entry name" value="INTEGRAL INNER NUCLEAR MEMBRANE PROTEIN IMA1"/>
    <property type="match status" value="1"/>
</dbReference>